<dbReference type="GO" id="GO:0008289">
    <property type="term" value="F:lipid binding"/>
    <property type="evidence" value="ECO:0007669"/>
    <property type="project" value="UniProtKB-KW"/>
</dbReference>
<dbReference type="InterPro" id="IPR003797">
    <property type="entry name" value="DegV"/>
</dbReference>
<evidence type="ECO:0000313" key="5">
    <source>
        <dbReference type="Proteomes" id="UP000192478"/>
    </source>
</evidence>
<dbReference type="PANTHER" id="PTHR33434:SF2">
    <property type="entry name" value="FATTY ACID-BINDING PROTEIN TM_1468"/>
    <property type="match status" value="1"/>
</dbReference>
<dbReference type="InterPro" id="IPR050270">
    <property type="entry name" value="DegV_domain_contain"/>
</dbReference>
<dbReference type="Proteomes" id="UP000177894">
    <property type="component" value="Chromosome"/>
</dbReference>
<dbReference type="Proteomes" id="UP000192478">
    <property type="component" value="Chromosome"/>
</dbReference>
<gene>
    <name evidence="2" type="ORF">BJL90_10835</name>
    <name evidence="3" type="ORF">CLFO_10750</name>
</gene>
<dbReference type="AlphaFoldDB" id="A0AAC9RK26"/>
<dbReference type="Gene3D" id="3.30.1180.10">
    <property type="match status" value="1"/>
</dbReference>
<protein>
    <submittedName>
        <fullName evidence="2 3">Fatty acid-binding protein</fullName>
    </submittedName>
</protein>
<dbReference type="NCBIfam" id="TIGR00762">
    <property type="entry name" value="DegV"/>
    <property type="match status" value="1"/>
</dbReference>
<evidence type="ECO:0000313" key="3">
    <source>
        <dbReference type="EMBL" id="ARE86748.1"/>
    </source>
</evidence>
<reference evidence="2 4" key="1">
    <citation type="submission" date="2016-10" db="EMBL/GenBank/DDBJ databases">
        <title>Complete Genome Sequence of Acetogen Clostridium formicoaceticum ATCC 27076.</title>
        <authorList>
            <person name="Bao T."/>
            <person name="Cheng C."/>
            <person name="Zhao J."/>
            <person name="Yang S.-T."/>
            <person name="Wang J."/>
            <person name="Wang M."/>
        </authorList>
    </citation>
    <scope>NUCLEOTIDE SEQUENCE [LARGE SCALE GENOMIC DNA]</scope>
    <source>
        <strain evidence="2 4">ATCC 27076</strain>
    </source>
</reference>
<keyword evidence="1" id="KW-0446">Lipid-binding</keyword>
<sequence length="283" mass="31667">MHPVQIITDSTSDLPIELLKEKEIAIVPLYVVFGEKDTYKDGVEISTEDLYKKVNETGDLPKTSAPTPADFHNIFKPYIDKGKSIIYIGLSSQLSSTIQNAKIAASEFPEGKIEIIDSLNLSAGIGLLVLKASDYVEEGLDHQEIAAKIREMVPKMRTYFAIDTLQYLQKGGRCSSIQSFIGSMLKIRPILKVVEGKILLDQKTRGKREKTLHTLLSELLKDKDKVDVSRIVIIHSLAYEDLLYFKKELLKVLEVQEIITLEAGCVISSHCGPKTIGLMYNIR</sequence>
<dbReference type="Gene3D" id="3.40.50.10170">
    <property type="match status" value="1"/>
</dbReference>
<dbReference type="EMBL" id="CP017603">
    <property type="protein sequence ID" value="AOY76357.1"/>
    <property type="molecule type" value="Genomic_DNA"/>
</dbReference>
<dbReference type="PROSITE" id="PS51482">
    <property type="entry name" value="DEGV"/>
    <property type="match status" value="1"/>
</dbReference>
<proteinExistence type="predicted"/>
<dbReference type="PANTHER" id="PTHR33434">
    <property type="entry name" value="DEGV DOMAIN-CONTAINING PROTEIN DR_1986-RELATED"/>
    <property type="match status" value="1"/>
</dbReference>
<dbReference type="EMBL" id="CP020559">
    <property type="protein sequence ID" value="ARE86748.1"/>
    <property type="molecule type" value="Genomic_DNA"/>
</dbReference>
<dbReference type="SUPFAM" id="SSF82549">
    <property type="entry name" value="DAK1/DegV-like"/>
    <property type="match status" value="1"/>
</dbReference>
<evidence type="ECO:0000313" key="2">
    <source>
        <dbReference type="EMBL" id="AOY76357.1"/>
    </source>
</evidence>
<reference evidence="3 5" key="2">
    <citation type="submission" date="2017-03" db="EMBL/GenBank/DDBJ databases">
        <title>Complete sequence of Clostridium formicaceticum DSM 92.</title>
        <authorList>
            <person name="Poehlein A."/>
            <person name="Karl M."/>
            <person name="Bengelsdorf F.R."/>
            <person name="Duerre P."/>
            <person name="Daniel R."/>
        </authorList>
    </citation>
    <scope>NUCLEOTIDE SEQUENCE [LARGE SCALE GENOMIC DNA]</scope>
    <source>
        <strain evidence="3 5">DSM 92</strain>
    </source>
</reference>
<dbReference type="InterPro" id="IPR043168">
    <property type="entry name" value="DegV_C"/>
</dbReference>
<organism evidence="3 5">
    <name type="scientific">Clostridium formicaceticum</name>
    <dbReference type="NCBI Taxonomy" id="1497"/>
    <lineage>
        <taxon>Bacteria</taxon>
        <taxon>Bacillati</taxon>
        <taxon>Bacillota</taxon>
        <taxon>Clostridia</taxon>
        <taxon>Eubacteriales</taxon>
        <taxon>Clostridiaceae</taxon>
        <taxon>Clostridium</taxon>
    </lineage>
</organism>
<evidence type="ECO:0000256" key="1">
    <source>
        <dbReference type="ARBA" id="ARBA00023121"/>
    </source>
</evidence>
<keyword evidence="4" id="KW-1185">Reference proteome</keyword>
<name>A0AAC9RK26_9CLOT</name>
<evidence type="ECO:0000313" key="4">
    <source>
        <dbReference type="Proteomes" id="UP000177894"/>
    </source>
</evidence>
<accession>A0AAC9RK26</accession>
<dbReference type="Pfam" id="PF02645">
    <property type="entry name" value="DegV"/>
    <property type="match status" value="1"/>
</dbReference>
<dbReference type="RefSeq" id="WP_070967757.1">
    <property type="nucleotide sequence ID" value="NZ_CP017603.1"/>
</dbReference>
<dbReference type="KEGG" id="cfm:BJL90_10835"/>